<reference evidence="2" key="1">
    <citation type="journal article" date="2012" name="Nat. Biotechnol.">
        <title>Reference genome sequence of the model plant Setaria.</title>
        <authorList>
            <person name="Bennetzen J.L."/>
            <person name="Schmutz J."/>
            <person name="Wang H."/>
            <person name="Percifield R."/>
            <person name="Hawkins J."/>
            <person name="Pontaroli A.C."/>
            <person name="Estep M."/>
            <person name="Feng L."/>
            <person name="Vaughn J.N."/>
            <person name="Grimwood J."/>
            <person name="Jenkins J."/>
            <person name="Barry K."/>
            <person name="Lindquist E."/>
            <person name="Hellsten U."/>
            <person name="Deshpande S."/>
            <person name="Wang X."/>
            <person name="Wu X."/>
            <person name="Mitros T."/>
            <person name="Triplett J."/>
            <person name="Yang X."/>
            <person name="Ye C.Y."/>
            <person name="Mauro-Herrera M."/>
            <person name="Wang L."/>
            <person name="Li P."/>
            <person name="Sharma M."/>
            <person name="Sharma R."/>
            <person name="Ronald P.C."/>
            <person name="Panaud O."/>
            <person name="Kellogg E.A."/>
            <person name="Brutnell T.P."/>
            <person name="Doust A.N."/>
            <person name="Tuskan G.A."/>
            <person name="Rokhsar D."/>
            <person name="Devos K.M."/>
        </authorList>
    </citation>
    <scope>NUCLEOTIDE SEQUENCE [LARGE SCALE GENOMIC DNA]</scope>
    <source>
        <strain evidence="2">cv. Yugu1</strain>
    </source>
</reference>
<dbReference type="PANTHER" id="PTHR33075:SF7">
    <property type="entry name" value="OS02G0303350 PROTEIN"/>
    <property type="match status" value="1"/>
</dbReference>
<organism evidence="1 2">
    <name type="scientific">Setaria italica</name>
    <name type="common">Foxtail millet</name>
    <name type="synonym">Panicum italicum</name>
    <dbReference type="NCBI Taxonomy" id="4555"/>
    <lineage>
        <taxon>Eukaryota</taxon>
        <taxon>Viridiplantae</taxon>
        <taxon>Streptophyta</taxon>
        <taxon>Embryophyta</taxon>
        <taxon>Tracheophyta</taxon>
        <taxon>Spermatophyta</taxon>
        <taxon>Magnoliopsida</taxon>
        <taxon>Liliopsida</taxon>
        <taxon>Poales</taxon>
        <taxon>Poaceae</taxon>
        <taxon>PACMAD clade</taxon>
        <taxon>Panicoideae</taxon>
        <taxon>Panicodae</taxon>
        <taxon>Paniceae</taxon>
        <taxon>Cenchrinae</taxon>
        <taxon>Setaria</taxon>
    </lineage>
</organism>
<accession>K3Z092</accession>
<evidence type="ECO:0000313" key="2">
    <source>
        <dbReference type="Proteomes" id="UP000004995"/>
    </source>
</evidence>
<dbReference type="EMBL" id="AGNK02000220">
    <property type="status" value="NOT_ANNOTATED_CDS"/>
    <property type="molecule type" value="Genomic_DNA"/>
</dbReference>
<dbReference type="PANTHER" id="PTHR33075">
    <property type="entry name" value="OS02G0499800 PROTEIN"/>
    <property type="match status" value="1"/>
</dbReference>
<dbReference type="AlphaFoldDB" id="K3Z092"/>
<evidence type="ECO:0000313" key="1">
    <source>
        <dbReference type="EnsemblPlants" id="KQL29357"/>
    </source>
</evidence>
<reference evidence="1" key="2">
    <citation type="submission" date="2018-08" db="UniProtKB">
        <authorList>
            <consortium name="EnsemblPlants"/>
        </authorList>
    </citation>
    <scope>IDENTIFICATION</scope>
    <source>
        <strain evidence="1">Yugu1</strain>
    </source>
</reference>
<dbReference type="Proteomes" id="UP000004995">
    <property type="component" value="Unassembled WGS sequence"/>
</dbReference>
<protein>
    <submittedName>
        <fullName evidence="1">Uncharacterized protein</fullName>
    </submittedName>
</protein>
<name>K3Z092_SETIT</name>
<dbReference type="InParanoid" id="K3Z092"/>
<dbReference type="HOGENOM" id="CLU_1375370_0_0_1"/>
<proteinExistence type="predicted"/>
<dbReference type="Gramene" id="KQL29357">
    <property type="protein sequence ID" value="KQL29357"/>
    <property type="gene ID" value="SETIT_019953mg"/>
</dbReference>
<sequence>EAAGDTGVASYGRSAIRLNVESVSLILQSCLGGVAKDFNVQHLSGWMFQFSVTSKNVGFLVCRSGSFKCNLFGIFFALLGDGGANLQRQYDLWLSKQQASWTYVSRKSSGKLYAYAARAVPAPGSNGKLVFHHLKLVQITINQTMLLILLMAPQQWIMRVYFDQVHQVCNLRIQPCHIGKVFVTFGSPFERGRFLGKIF</sequence>
<dbReference type="EnsemblPlants" id="KQL29357">
    <property type="protein sequence ID" value="KQL29357"/>
    <property type="gene ID" value="SETIT_019953mg"/>
</dbReference>
<keyword evidence="2" id="KW-1185">Reference proteome</keyword>